<dbReference type="Gene3D" id="3.30.720.100">
    <property type="match status" value="1"/>
</dbReference>
<dbReference type="AlphaFoldDB" id="A0A9P4KE19"/>
<name>A0A9P4KE19_9PLEO</name>
<dbReference type="OrthoDB" id="10255422at2759"/>
<evidence type="ECO:0000313" key="3">
    <source>
        <dbReference type="Proteomes" id="UP000800093"/>
    </source>
</evidence>
<protein>
    <submittedName>
        <fullName evidence="2">3-demethylubiquinone-9 3-methyltransferase</fullName>
    </submittedName>
</protein>
<comment type="caution">
    <text evidence="2">The sequence shown here is derived from an EMBL/GenBank/DDBJ whole genome shotgun (WGS) entry which is preliminary data.</text>
</comment>
<proteinExistence type="predicted"/>
<dbReference type="InterPro" id="IPR009725">
    <property type="entry name" value="3_dmu_93_MTrfase"/>
</dbReference>
<gene>
    <name evidence="2" type="ORF">CC78DRAFT_566825</name>
</gene>
<dbReference type="Proteomes" id="UP000800093">
    <property type="component" value="Unassembled WGS sequence"/>
</dbReference>
<accession>A0A9P4KE19</accession>
<dbReference type="PANTHER" id="PTHR33990:SF4">
    <property type="entry name" value="PHNB-LIKE DOMAIN-CONTAINING PROTEIN"/>
    <property type="match status" value="1"/>
</dbReference>
<sequence>MASTTIAAPFFMFQDGKAEEALNYYIKIIPNSNIQSITRYGAGEHGQEGSIKVAHATVGGLHIMAIDSPIQHQFNFTPSLSLYITLPDEETITEVSKQLADGGMERMPLGEYGFSKKYAWVEDRFGVSWQLNLD</sequence>
<dbReference type="PANTHER" id="PTHR33990">
    <property type="entry name" value="PROTEIN YJDN-RELATED"/>
    <property type="match status" value="1"/>
</dbReference>
<keyword evidence="3" id="KW-1185">Reference proteome</keyword>
<dbReference type="Gene3D" id="3.30.720.110">
    <property type="match status" value="1"/>
</dbReference>
<organism evidence="2 3">
    <name type="scientific">Lojkania enalia</name>
    <dbReference type="NCBI Taxonomy" id="147567"/>
    <lineage>
        <taxon>Eukaryota</taxon>
        <taxon>Fungi</taxon>
        <taxon>Dikarya</taxon>
        <taxon>Ascomycota</taxon>
        <taxon>Pezizomycotina</taxon>
        <taxon>Dothideomycetes</taxon>
        <taxon>Pleosporomycetidae</taxon>
        <taxon>Pleosporales</taxon>
        <taxon>Pleosporales incertae sedis</taxon>
        <taxon>Lojkania</taxon>
    </lineage>
</organism>
<evidence type="ECO:0000313" key="2">
    <source>
        <dbReference type="EMBL" id="KAF2266436.1"/>
    </source>
</evidence>
<dbReference type="CDD" id="cd06588">
    <property type="entry name" value="PhnB_like"/>
    <property type="match status" value="1"/>
</dbReference>
<dbReference type="SUPFAM" id="SSF54593">
    <property type="entry name" value="Glyoxalase/Bleomycin resistance protein/Dihydroxybiphenyl dioxygenase"/>
    <property type="match status" value="1"/>
</dbReference>
<reference evidence="3" key="1">
    <citation type="journal article" date="2020" name="Stud. Mycol.">
        <title>101 Dothideomycetes genomes: A test case for predicting lifestyles and emergence of pathogens.</title>
        <authorList>
            <person name="Haridas S."/>
            <person name="Albert R."/>
            <person name="Binder M."/>
            <person name="Bloem J."/>
            <person name="LaButti K."/>
            <person name="Salamov A."/>
            <person name="Andreopoulos B."/>
            <person name="Baker S."/>
            <person name="Barry K."/>
            <person name="Bills G."/>
            <person name="Bluhm B."/>
            <person name="Cannon C."/>
            <person name="Castanera R."/>
            <person name="Culley D."/>
            <person name="Daum C."/>
            <person name="Ezra D."/>
            <person name="Gonzalez J."/>
            <person name="Henrissat B."/>
            <person name="Kuo A."/>
            <person name="Liang C."/>
            <person name="Lipzen A."/>
            <person name="Lutzoni F."/>
            <person name="Magnuson J."/>
            <person name="Mondo S."/>
            <person name="Nolan M."/>
            <person name="Ohm R."/>
            <person name="Pangilinan J."/>
            <person name="Park H.-J."/>
            <person name="Ramirez L."/>
            <person name="Alfaro M."/>
            <person name="Sun H."/>
            <person name="Tritt A."/>
            <person name="Yoshinaga Y."/>
            <person name="Zwiers L.-H."/>
            <person name="Turgeon B."/>
            <person name="Goodwin S."/>
            <person name="Spatafora J."/>
            <person name="Crous P."/>
            <person name="Grigoriev I."/>
        </authorList>
    </citation>
    <scope>NUCLEOTIDE SEQUENCE [LARGE SCALE GENOMIC DNA]</scope>
    <source>
        <strain evidence="3">CBS 304.66</strain>
    </source>
</reference>
<dbReference type="InterPro" id="IPR028973">
    <property type="entry name" value="PhnB-like"/>
</dbReference>
<dbReference type="EMBL" id="ML986598">
    <property type="protein sequence ID" value="KAF2266436.1"/>
    <property type="molecule type" value="Genomic_DNA"/>
</dbReference>
<dbReference type="PIRSF" id="PIRSF021700">
    <property type="entry name" value="3_dmu_93_MTrfase"/>
    <property type="match status" value="1"/>
</dbReference>
<evidence type="ECO:0000259" key="1">
    <source>
        <dbReference type="Pfam" id="PF06983"/>
    </source>
</evidence>
<feature type="domain" description="PhnB-like" evidence="1">
    <location>
        <begin position="8"/>
        <end position="131"/>
    </location>
</feature>
<dbReference type="InterPro" id="IPR029068">
    <property type="entry name" value="Glyas_Bleomycin-R_OHBP_Dase"/>
</dbReference>
<dbReference type="Pfam" id="PF06983">
    <property type="entry name" value="3-dmu-9_3-mt"/>
    <property type="match status" value="1"/>
</dbReference>